<keyword evidence="1" id="KW-0472">Membrane</keyword>
<comment type="caution">
    <text evidence="2">The sequence shown here is derived from an EMBL/GenBank/DDBJ whole genome shotgun (WGS) entry which is preliminary data.</text>
</comment>
<evidence type="ECO:0000256" key="1">
    <source>
        <dbReference type="SAM" id="Phobius"/>
    </source>
</evidence>
<sequence>MNNRWFLFIILVIANIGAFYYYLLGLMRLEPLFLAAIIQFTVVLVSLFIWNKRNTFRGIRTKRNNNQ</sequence>
<protein>
    <submittedName>
        <fullName evidence="2">Uncharacterized protein</fullName>
    </submittedName>
</protein>
<reference evidence="2 3" key="1">
    <citation type="submission" date="2016-08" db="EMBL/GenBank/DDBJ databases">
        <title>Genome of Bacillus solimangrovi GH2-4.</title>
        <authorList>
            <person name="Lim S."/>
            <person name="Kim B.-C."/>
        </authorList>
    </citation>
    <scope>NUCLEOTIDE SEQUENCE [LARGE SCALE GENOMIC DNA]</scope>
    <source>
        <strain evidence="2 3">GH2-4</strain>
    </source>
</reference>
<keyword evidence="3" id="KW-1185">Reference proteome</keyword>
<feature type="transmembrane region" description="Helical" evidence="1">
    <location>
        <begin position="29"/>
        <end position="50"/>
    </location>
</feature>
<accession>A0A1E5LBZ1</accession>
<keyword evidence="1" id="KW-0812">Transmembrane</keyword>
<dbReference type="AlphaFoldDB" id="A0A1E5LBZ1"/>
<evidence type="ECO:0000313" key="2">
    <source>
        <dbReference type="EMBL" id="OEH91608.1"/>
    </source>
</evidence>
<dbReference type="EMBL" id="MJEH01000055">
    <property type="protein sequence ID" value="OEH91608.1"/>
    <property type="molecule type" value="Genomic_DNA"/>
</dbReference>
<dbReference type="RefSeq" id="WP_069718345.1">
    <property type="nucleotide sequence ID" value="NZ_MJEH01000055.1"/>
</dbReference>
<gene>
    <name evidence="2" type="ORF">BFG57_04345</name>
</gene>
<organism evidence="2 3">
    <name type="scientific">Bacillus solimangrovi</name>
    <dbReference type="NCBI Taxonomy" id="1305675"/>
    <lineage>
        <taxon>Bacteria</taxon>
        <taxon>Bacillati</taxon>
        <taxon>Bacillota</taxon>
        <taxon>Bacilli</taxon>
        <taxon>Bacillales</taxon>
        <taxon>Bacillaceae</taxon>
        <taxon>Bacillus</taxon>
    </lineage>
</organism>
<dbReference type="Proteomes" id="UP000095209">
    <property type="component" value="Unassembled WGS sequence"/>
</dbReference>
<keyword evidence="1" id="KW-1133">Transmembrane helix</keyword>
<feature type="transmembrane region" description="Helical" evidence="1">
    <location>
        <begin position="5"/>
        <end position="23"/>
    </location>
</feature>
<evidence type="ECO:0000313" key="3">
    <source>
        <dbReference type="Proteomes" id="UP000095209"/>
    </source>
</evidence>
<name>A0A1E5LBZ1_9BACI</name>
<proteinExistence type="predicted"/>